<accession>A0A8J3C194</accession>
<dbReference type="InterPro" id="IPR050741">
    <property type="entry name" value="Acyl-CoA_dehydrogenase"/>
</dbReference>
<dbReference type="Proteomes" id="UP000656042">
    <property type="component" value="Unassembled WGS sequence"/>
</dbReference>
<dbReference type="SUPFAM" id="SSF56645">
    <property type="entry name" value="Acyl-CoA dehydrogenase NM domain-like"/>
    <property type="match status" value="1"/>
</dbReference>
<dbReference type="InterPro" id="IPR037069">
    <property type="entry name" value="AcylCoA_DH/ox_N_sf"/>
</dbReference>
<dbReference type="AlphaFoldDB" id="A0A8J3C194"/>
<proteinExistence type="inferred from homology"/>
<dbReference type="PANTHER" id="PTHR48083:SF5">
    <property type="entry name" value="NRGC PROTEIN"/>
    <property type="match status" value="1"/>
</dbReference>
<dbReference type="GO" id="GO:0005737">
    <property type="term" value="C:cytoplasm"/>
    <property type="evidence" value="ECO:0007669"/>
    <property type="project" value="TreeGrafter"/>
</dbReference>
<reference evidence="5" key="2">
    <citation type="submission" date="2020-09" db="EMBL/GenBank/DDBJ databases">
        <authorList>
            <person name="Sun Q."/>
            <person name="Zhou Y."/>
        </authorList>
    </citation>
    <scope>NUCLEOTIDE SEQUENCE</scope>
    <source>
        <strain evidence="5">CGMCC 4.7299</strain>
    </source>
</reference>
<keyword evidence="1" id="KW-0560">Oxidoreductase</keyword>
<protein>
    <submittedName>
        <fullName evidence="5">Hydroxylase</fullName>
    </submittedName>
</protein>
<feature type="domain" description="Acyl-CoA dehydrogenase/oxidase N-terminal" evidence="3">
    <location>
        <begin position="29"/>
        <end position="96"/>
    </location>
</feature>
<dbReference type="InterPro" id="IPR036250">
    <property type="entry name" value="AcylCo_DH-like_C"/>
</dbReference>
<dbReference type="InterPro" id="IPR013786">
    <property type="entry name" value="AcylCoA_DH/ox_N"/>
</dbReference>
<dbReference type="PIRSF" id="PIRSF016578">
    <property type="entry name" value="HsaA"/>
    <property type="match status" value="1"/>
</dbReference>
<feature type="domain" description="Acyl-CoA dehydrogenase C-terminal" evidence="4">
    <location>
        <begin position="228"/>
        <end position="352"/>
    </location>
</feature>
<dbReference type="Gene3D" id="2.40.110.10">
    <property type="entry name" value="Butyryl-CoA Dehydrogenase, subunit A, domain 2"/>
    <property type="match status" value="1"/>
</dbReference>
<dbReference type="InterPro" id="IPR013107">
    <property type="entry name" value="Acyl-CoA_DH_C"/>
</dbReference>
<evidence type="ECO:0000256" key="2">
    <source>
        <dbReference type="ARBA" id="ARBA00049661"/>
    </source>
</evidence>
<dbReference type="InterPro" id="IPR009100">
    <property type="entry name" value="AcylCoA_DH/oxidase_NM_dom_sf"/>
</dbReference>
<dbReference type="Gene3D" id="1.10.540.10">
    <property type="entry name" value="Acyl-CoA dehydrogenase/oxidase, N-terminal domain"/>
    <property type="match status" value="1"/>
</dbReference>
<sequence length="374" mass="39012">MAATGSTTTAATRQEGEAKRLIEGVRGLGERIRDNAEQIEAVRRVPAEIVDELAALGVFRMVAPGPGQADPVTFVGVCEELAYADGSTGWIAGIAGATSVVMGYLGPDVADRMLADPKFLIAGVAAPVGLATPCDGGYRVRGRWSFASGCEHATWLVGGCRVPGDRPVRRMMIMPAAAMSIHDNWDVAGLRGTGSHDIEADDVFVPQEHSFSLADPHEGFPVMSQLALGLGAVPLGIARAAIGEFIALAQVKNDPMTGQSLAGKGWARAAVAEAESLRASALAYLLSEAAKPDPRGVDDVARLRLAIATAARSAARAVDLMYDAAGGASLYTSSPLQRHFRDVHAATQHAMVGPDLRETVGAVLLGEDVNTARL</sequence>
<evidence type="ECO:0000259" key="3">
    <source>
        <dbReference type="Pfam" id="PF02771"/>
    </source>
</evidence>
<organism evidence="5 6">
    <name type="scientific">Mangrovihabitans endophyticus</name>
    <dbReference type="NCBI Taxonomy" id="1751298"/>
    <lineage>
        <taxon>Bacteria</taxon>
        <taxon>Bacillati</taxon>
        <taxon>Actinomycetota</taxon>
        <taxon>Actinomycetes</taxon>
        <taxon>Micromonosporales</taxon>
        <taxon>Micromonosporaceae</taxon>
        <taxon>Mangrovihabitans</taxon>
    </lineage>
</organism>
<dbReference type="GO" id="GO:0033539">
    <property type="term" value="P:fatty acid beta-oxidation using acyl-CoA dehydrogenase"/>
    <property type="evidence" value="ECO:0007669"/>
    <property type="project" value="TreeGrafter"/>
</dbReference>
<dbReference type="EMBL" id="BMMX01000013">
    <property type="protein sequence ID" value="GGK95909.1"/>
    <property type="molecule type" value="Genomic_DNA"/>
</dbReference>
<evidence type="ECO:0000313" key="6">
    <source>
        <dbReference type="Proteomes" id="UP000656042"/>
    </source>
</evidence>
<comment type="similarity">
    <text evidence="2">Belongs to the HpaH/HsaA monooxygenase family.</text>
</comment>
<reference evidence="5" key="1">
    <citation type="journal article" date="2014" name="Int. J. Syst. Evol. Microbiol.">
        <title>Complete genome sequence of Corynebacterium casei LMG S-19264T (=DSM 44701T), isolated from a smear-ripened cheese.</title>
        <authorList>
            <consortium name="US DOE Joint Genome Institute (JGI-PGF)"/>
            <person name="Walter F."/>
            <person name="Albersmeier A."/>
            <person name="Kalinowski J."/>
            <person name="Ruckert C."/>
        </authorList>
    </citation>
    <scope>NUCLEOTIDE SEQUENCE</scope>
    <source>
        <strain evidence="5">CGMCC 4.7299</strain>
    </source>
</reference>
<dbReference type="Gene3D" id="1.20.140.10">
    <property type="entry name" value="Butyryl-CoA Dehydrogenase, subunit A, domain 3"/>
    <property type="match status" value="1"/>
</dbReference>
<dbReference type="GO" id="GO:0050660">
    <property type="term" value="F:flavin adenine dinucleotide binding"/>
    <property type="evidence" value="ECO:0007669"/>
    <property type="project" value="InterPro"/>
</dbReference>
<name>A0A8J3C194_9ACTN</name>
<dbReference type="RefSeq" id="WP_189080056.1">
    <property type="nucleotide sequence ID" value="NZ_BMMX01000013.1"/>
</dbReference>
<dbReference type="InterPro" id="IPR046373">
    <property type="entry name" value="Acyl-CoA_Oxase/DH_mid-dom_sf"/>
</dbReference>
<dbReference type="Pfam" id="PF02771">
    <property type="entry name" value="Acyl-CoA_dh_N"/>
    <property type="match status" value="1"/>
</dbReference>
<dbReference type="PANTHER" id="PTHR48083">
    <property type="entry name" value="MEDIUM-CHAIN SPECIFIC ACYL-COA DEHYDROGENASE, MITOCHONDRIAL-RELATED"/>
    <property type="match status" value="1"/>
</dbReference>
<comment type="caution">
    <text evidence="5">The sequence shown here is derived from an EMBL/GenBank/DDBJ whole genome shotgun (WGS) entry which is preliminary data.</text>
</comment>
<evidence type="ECO:0000259" key="4">
    <source>
        <dbReference type="Pfam" id="PF08028"/>
    </source>
</evidence>
<dbReference type="GO" id="GO:0003995">
    <property type="term" value="F:acyl-CoA dehydrogenase activity"/>
    <property type="evidence" value="ECO:0007669"/>
    <property type="project" value="TreeGrafter"/>
</dbReference>
<evidence type="ECO:0000313" key="5">
    <source>
        <dbReference type="EMBL" id="GGK95909.1"/>
    </source>
</evidence>
<dbReference type="SUPFAM" id="SSF47203">
    <property type="entry name" value="Acyl-CoA dehydrogenase C-terminal domain-like"/>
    <property type="match status" value="1"/>
</dbReference>
<gene>
    <name evidence="5" type="ORF">GCM10012284_32620</name>
</gene>
<keyword evidence="6" id="KW-1185">Reference proteome</keyword>
<dbReference type="Pfam" id="PF08028">
    <property type="entry name" value="Acyl-CoA_dh_2"/>
    <property type="match status" value="1"/>
</dbReference>
<evidence type="ECO:0000256" key="1">
    <source>
        <dbReference type="ARBA" id="ARBA00023002"/>
    </source>
</evidence>